<keyword evidence="5" id="KW-0378">Hydrolase</keyword>
<reference evidence="8" key="5">
    <citation type="journal article" date="2021" name="G3 (Bethesda)">
        <title>Aegilops tauschii genome assembly Aet v5.0 features greater sequence contiguity and improved annotation.</title>
        <authorList>
            <person name="Wang L."/>
            <person name="Zhu T."/>
            <person name="Rodriguez J.C."/>
            <person name="Deal K.R."/>
            <person name="Dubcovsky J."/>
            <person name="McGuire P.E."/>
            <person name="Lux T."/>
            <person name="Spannagl M."/>
            <person name="Mayer K.F.X."/>
            <person name="Baldrich P."/>
            <person name="Meyers B.C."/>
            <person name="Huo N."/>
            <person name="Gu Y.Q."/>
            <person name="Zhou H."/>
            <person name="Devos K.M."/>
            <person name="Bennetzen J.L."/>
            <person name="Unver T."/>
            <person name="Budak H."/>
            <person name="Gulick P.J."/>
            <person name="Galiba G."/>
            <person name="Kalapos B."/>
            <person name="Nelson D.R."/>
            <person name="Li P."/>
            <person name="You F.M."/>
            <person name="Luo M.C."/>
            <person name="Dvorak J."/>
        </authorList>
    </citation>
    <scope>NUCLEOTIDE SEQUENCE [LARGE SCALE GENOMIC DNA]</scope>
    <source>
        <strain evidence="8">cv. AL8/78</strain>
    </source>
</reference>
<reference evidence="9" key="2">
    <citation type="journal article" date="2017" name="Nat. Plants">
        <title>The Aegilops tauschii genome reveals multiple impacts of transposons.</title>
        <authorList>
            <person name="Zhao G."/>
            <person name="Zou C."/>
            <person name="Li K."/>
            <person name="Wang K."/>
            <person name="Li T."/>
            <person name="Gao L."/>
            <person name="Zhang X."/>
            <person name="Wang H."/>
            <person name="Yang Z."/>
            <person name="Liu X."/>
            <person name="Jiang W."/>
            <person name="Mao L."/>
            <person name="Kong X."/>
            <person name="Jiao Y."/>
            <person name="Jia J."/>
        </authorList>
    </citation>
    <scope>NUCLEOTIDE SEQUENCE [LARGE SCALE GENOMIC DNA]</scope>
    <source>
        <strain evidence="9">cv. AL8/78</strain>
    </source>
</reference>
<sequence>EQGTLPRYQGLSIYEKEYLAVIAAVDQWRPYLQSAEFIIKTDQRSLVYLQEQ</sequence>
<proteinExistence type="predicted"/>
<dbReference type="InterPro" id="IPR041373">
    <property type="entry name" value="RT_RNaseH"/>
</dbReference>
<evidence type="ECO:0000256" key="6">
    <source>
        <dbReference type="ARBA" id="ARBA00022918"/>
    </source>
</evidence>
<dbReference type="Gramene" id="AET2Gv21135200.1">
    <property type="protein sequence ID" value="AET2Gv21135200.1"/>
    <property type="gene ID" value="AET2Gv21135200"/>
</dbReference>
<keyword evidence="2" id="KW-0548">Nucleotidyltransferase</keyword>
<dbReference type="Pfam" id="PF17917">
    <property type="entry name" value="RT_RNaseH"/>
    <property type="match status" value="1"/>
</dbReference>
<reference evidence="8" key="4">
    <citation type="submission" date="2019-03" db="UniProtKB">
        <authorList>
            <consortium name="EnsemblPlants"/>
        </authorList>
    </citation>
    <scope>IDENTIFICATION</scope>
</reference>
<dbReference type="AlphaFoldDB" id="A0A453D8E8"/>
<evidence type="ECO:0000256" key="4">
    <source>
        <dbReference type="ARBA" id="ARBA00022759"/>
    </source>
</evidence>
<protein>
    <recommendedName>
        <fullName evidence="7">Reverse transcriptase RNase H-like domain-containing protein</fullName>
    </recommendedName>
</protein>
<dbReference type="SUPFAM" id="SSF56672">
    <property type="entry name" value="DNA/RNA polymerases"/>
    <property type="match status" value="1"/>
</dbReference>
<evidence type="ECO:0000256" key="3">
    <source>
        <dbReference type="ARBA" id="ARBA00022722"/>
    </source>
</evidence>
<organism evidence="8 9">
    <name type="scientific">Aegilops tauschii subsp. strangulata</name>
    <name type="common">Goatgrass</name>
    <dbReference type="NCBI Taxonomy" id="200361"/>
    <lineage>
        <taxon>Eukaryota</taxon>
        <taxon>Viridiplantae</taxon>
        <taxon>Streptophyta</taxon>
        <taxon>Embryophyta</taxon>
        <taxon>Tracheophyta</taxon>
        <taxon>Spermatophyta</taxon>
        <taxon>Magnoliopsida</taxon>
        <taxon>Liliopsida</taxon>
        <taxon>Poales</taxon>
        <taxon>Poaceae</taxon>
        <taxon>BOP clade</taxon>
        <taxon>Pooideae</taxon>
        <taxon>Triticodae</taxon>
        <taxon>Triticeae</taxon>
        <taxon>Triticinae</taxon>
        <taxon>Aegilops</taxon>
    </lineage>
</organism>
<dbReference type="GO" id="GO:0016787">
    <property type="term" value="F:hydrolase activity"/>
    <property type="evidence" value="ECO:0007669"/>
    <property type="project" value="UniProtKB-KW"/>
</dbReference>
<dbReference type="InterPro" id="IPR043502">
    <property type="entry name" value="DNA/RNA_pol_sf"/>
</dbReference>
<dbReference type="GO" id="GO:0003964">
    <property type="term" value="F:RNA-directed DNA polymerase activity"/>
    <property type="evidence" value="ECO:0007669"/>
    <property type="project" value="UniProtKB-KW"/>
</dbReference>
<evidence type="ECO:0000259" key="7">
    <source>
        <dbReference type="Pfam" id="PF17917"/>
    </source>
</evidence>
<evidence type="ECO:0000256" key="5">
    <source>
        <dbReference type="ARBA" id="ARBA00022801"/>
    </source>
</evidence>
<dbReference type="EnsemblPlants" id="AET2Gv21135200.1">
    <property type="protein sequence ID" value="AET2Gv21135200.1"/>
    <property type="gene ID" value="AET2Gv21135200"/>
</dbReference>
<evidence type="ECO:0000313" key="8">
    <source>
        <dbReference type="EnsemblPlants" id="AET2Gv21135200.1"/>
    </source>
</evidence>
<keyword evidence="9" id="KW-1185">Reference proteome</keyword>
<keyword evidence="4" id="KW-0255">Endonuclease</keyword>
<reference evidence="8" key="3">
    <citation type="journal article" date="2017" name="Nature">
        <title>Genome sequence of the progenitor of the wheat D genome Aegilops tauschii.</title>
        <authorList>
            <person name="Luo M.C."/>
            <person name="Gu Y.Q."/>
            <person name="Puiu D."/>
            <person name="Wang H."/>
            <person name="Twardziok S.O."/>
            <person name="Deal K.R."/>
            <person name="Huo N."/>
            <person name="Zhu T."/>
            <person name="Wang L."/>
            <person name="Wang Y."/>
            <person name="McGuire P.E."/>
            <person name="Liu S."/>
            <person name="Long H."/>
            <person name="Ramasamy R.K."/>
            <person name="Rodriguez J.C."/>
            <person name="Van S.L."/>
            <person name="Yuan L."/>
            <person name="Wang Z."/>
            <person name="Xia Z."/>
            <person name="Xiao L."/>
            <person name="Anderson O.D."/>
            <person name="Ouyang S."/>
            <person name="Liang Y."/>
            <person name="Zimin A.V."/>
            <person name="Pertea G."/>
            <person name="Qi P."/>
            <person name="Bennetzen J.L."/>
            <person name="Dai X."/>
            <person name="Dawson M.W."/>
            <person name="Muller H.G."/>
            <person name="Kugler K."/>
            <person name="Rivarola-Duarte L."/>
            <person name="Spannagl M."/>
            <person name="Mayer K.F.X."/>
            <person name="Lu F.H."/>
            <person name="Bevan M.W."/>
            <person name="Leroy P."/>
            <person name="Li P."/>
            <person name="You F.M."/>
            <person name="Sun Q."/>
            <person name="Liu Z."/>
            <person name="Lyons E."/>
            <person name="Wicker T."/>
            <person name="Salzberg S.L."/>
            <person name="Devos K.M."/>
            <person name="Dvorak J."/>
        </authorList>
    </citation>
    <scope>NUCLEOTIDE SEQUENCE [LARGE SCALE GENOMIC DNA]</scope>
    <source>
        <strain evidence="8">cv. AL8/78</strain>
    </source>
</reference>
<dbReference type="Proteomes" id="UP000015105">
    <property type="component" value="Chromosome 2D"/>
</dbReference>
<accession>A0A453D8E8</accession>
<evidence type="ECO:0000256" key="2">
    <source>
        <dbReference type="ARBA" id="ARBA00022695"/>
    </source>
</evidence>
<reference evidence="9" key="1">
    <citation type="journal article" date="2014" name="Science">
        <title>Ancient hybridizations among the ancestral genomes of bread wheat.</title>
        <authorList>
            <consortium name="International Wheat Genome Sequencing Consortium,"/>
            <person name="Marcussen T."/>
            <person name="Sandve S.R."/>
            <person name="Heier L."/>
            <person name="Spannagl M."/>
            <person name="Pfeifer M."/>
            <person name="Jakobsen K.S."/>
            <person name="Wulff B.B."/>
            <person name="Steuernagel B."/>
            <person name="Mayer K.F."/>
            <person name="Olsen O.A."/>
        </authorList>
    </citation>
    <scope>NUCLEOTIDE SEQUENCE [LARGE SCALE GENOMIC DNA]</scope>
    <source>
        <strain evidence="9">cv. AL8/78</strain>
    </source>
</reference>
<dbReference type="GO" id="GO:0004519">
    <property type="term" value="F:endonuclease activity"/>
    <property type="evidence" value="ECO:0007669"/>
    <property type="project" value="UniProtKB-KW"/>
</dbReference>
<keyword evidence="1" id="KW-0808">Transferase</keyword>
<name>A0A453D8E8_AEGTS</name>
<evidence type="ECO:0000313" key="9">
    <source>
        <dbReference type="Proteomes" id="UP000015105"/>
    </source>
</evidence>
<feature type="domain" description="Reverse transcriptase RNase H-like" evidence="7">
    <location>
        <begin position="9"/>
        <end position="51"/>
    </location>
</feature>
<keyword evidence="3" id="KW-0540">Nuclease</keyword>
<evidence type="ECO:0000256" key="1">
    <source>
        <dbReference type="ARBA" id="ARBA00022679"/>
    </source>
</evidence>
<keyword evidence="6" id="KW-0695">RNA-directed DNA polymerase</keyword>